<dbReference type="Proteomes" id="UP000567795">
    <property type="component" value="Unassembled WGS sequence"/>
</dbReference>
<evidence type="ECO:0000313" key="5">
    <source>
        <dbReference type="EMBL" id="NYI06363.1"/>
    </source>
</evidence>
<evidence type="ECO:0000259" key="4">
    <source>
        <dbReference type="PROSITE" id="PS50995"/>
    </source>
</evidence>
<evidence type="ECO:0000256" key="3">
    <source>
        <dbReference type="ARBA" id="ARBA00023163"/>
    </source>
</evidence>
<dbReference type="GO" id="GO:0006950">
    <property type="term" value="P:response to stress"/>
    <property type="evidence" value="ECO:0007669"/>
    <property type="project" value="TreeGrafter"/>
</dbReference>
<keyword evidence="3" id="KW-0804">Transcription</keyword>
<evidence type="ECO:0000313" key="6">
    <source>
        <dbReference type="Proteomes" id="UP000567795"/>
    </source>
</evidence>
<sequence length="126" mass="14303">MATDNDLVARWKALLTCFNEVASHLDRALQHAHGLNMNEFETLDCLVEAGSEYCRMQDLGCVMYLSQSALSRTVGRLERDGLVVRELCADDRRTVEIRVTEAGRQRHAEACQTRLTVLAEHLEQQK</sequence>
<reference evidence="5 6" key="1">
    <citation type="submission" date="2020-07" db="EMBL/GenBank/DDBJ databases">
        <title>Sequencing the genomes of 1000 actinobacteria strains.</title>
        <authorList>
            <person name="Klenk H.-P."/>
        </authorList>
    </citation>
    <scope>NUCLEOTIDE SEQUENCE [LARGE SCALE GENOMIC DNA]</scope>
    <source>
        <strain evidence="5 6">DSM 42178</strain>
    </source>
</reference>
<dbReference type="InterPro" id="IPR039422">
    <property type="entry name" value="MarR/SlyA-like"/>
</dbReference>
<dbReference type="Pfam" id="PF01047">
    <property type="entry name" value="MarR"/>
    <property type="match status" value="1"/>
</dbReference>
<proteinExistence type="predicted"/>
<dbReference type="PROSITE" id="PS50995">
    <property type="entry name" value="HTH_MARR_2"/>
    <property type="match status" value="1"/>
</dbReference>
<dbReference type="AlphaFoldDB" id="A0A852ZVE1"/>
<keyword evidence="6" id="KW-1185">Reference proteome</keyword>
<gene>
    <name evidence="5" type="ORF">FHU37_003306</name>
</gene>
<dbReference type="GO" id="GO:0003700">
    <property type="term" value="F:DNA-binding transcription factor activity"/>
    <property type="evidence" value="ECO:0007669"/>
    <property type="project" value="InterPro"/>
</dbReference>
<dbReference type="EMBL" id="JACBZD010000001">
    <property type="protein sequence ID" value="NYI06363.1"/>
    <property type="molecule type" value="Genomic_DNA"/>
</dbReference>
<dbReference type="PROSITE" id="PS01117">
    <property type="entry name" value="HTH_MARR_1"/>
    <property type="match status" value="1"/>
</dbReference>
<evidence type="ECO:0000256" key="1">
    <source>
        <dbReference type="ARBA" id="ARBA00023015"/>
    </source>
</evidence>
<comment type="caution">
    <text evidence="5">The sequence shown here is derived from an EMBL/GenBank/DDBJ whole genome shotgun (WGS) entry which is preliminary data.</text>
</comment>
<name>A0A852ZVE1_9ACTN</name>
<dbReference type="Gene3D" id="1.10.10.10">
    <property type="entry name" value="Winged helix-like DNA-binding domain superfamily/Winged helix DNA-binding domain"/>
    <property type="match status" value="1"/>
</dbReference>
<organism evidence="5 6">
    <name type="scientific">Allostreptomyces psammosilenae</name>
    <dbReference type="NCBI Taxonomy" id="1892865"/>
    <lineage>
        <taxon>Bacteria</taxon>
        <taxon>Bacillati</taxon>
        <taxon>Actinomycetota</taxon>
        <taxon>Actinomycetes</taxon>
        <taxon>Kitasatosporales</taxon>
        <taxon>Streptomycetaceae</taxon>
        <taxon>Allostreptomyces</taxon>
    </lineage>
</organism>
<dbReference type="SUPFAM" id="SSF46785">
    <property type="entry name" value="Winged helix' DNA-binding domain"/>
    <property type="match status" value="1"/>
</dbReference>
<dbReference type="InterPro" id="IPR000835">
    <property type="entry name" value="HTH_MarR-typ"/>
</dbReference>
<keyword evidence="1" id="KW-0805">Transcription regulation</keyword>
<keyword evidence="2 5" id="KW-0238">DNA-binding</keyword>
<dbReference type="RefSeq" id="WP_179814957.1">
    <property type="nucleotide sequence ID" value="NZ_JACBZD010000001.1"/>
</dbReference>
<dbReference type="InterPro" id="IPR036390">
    <property type="entry name" value="WH_DNA-bd_sf"/>
</dbReference>
<dbReference type="PANTHER" id="PTHR33164">
    <property type="entry name" value="TRANSCRIPTIONAL REGULATOR, MARR FAMILY"/>
    <property type="match status" value="1"/>
</dbReference>
<dbReference type="PANTHER" id="PTHR33164:SF99">
    <property type="entry name" value="MARR FAMILY REGULATORY PROTEIN"/>
    <property type="match status" value="1"/>
</dbReference>
<dbReference type="InterPro" id="IPR023187">
    <property type="entry name" value="Tscrpt_reg_MarR-type_CS"/>
</dbReference>
<accession>A0A852ZVE1</accession>
<dbReference type="SMART" id="SM00347">
    <property type="entry name" value="HTH_MARR"/>
    <property type="match status" value="1"/>
</dbReference>
<feature type="domain" description="HTH marR-type" evidence="4">
    <location>
        <begin position="1"/>
        <end position="126"/>
    </location>
</feature>
<dbReference type="GO" id="GO:0003677">
    <property type="term" value="F:DNA binding"/>
    <property type="evidence" value="ECO:0007669"/>
    <property type="project" value="UniProtKB-KW"/>
</dbReference>
<dbReference type="InterPro" id="IPR036388">
    <property type="entry name" value="WH-like_DNA-bd_sf"/>
</dbReference>
<protein>
    <submittedName>
        <fullName evidence="5">DNA-binding MarR family transcriptional regulator</fullName>
    </submittedName>
</protein>
<evidence type="ECO:0000256" key="2">
    <source>
        <dbReference type="ARBA" id="ARBA00023125"/>
    </source>
</evidence>